<dbReference type="InterPro" id="IPR045584">
    <property type="entry name" value="Pilin-like"/>
</dbReference>
<dbReference type="RefSeq" id="WP_145255915.1">
    <property type="nucleotide sequence ID" value="NZ_CP036279.1"/>
</dbReference>
<sequence>MNLVYSHAVQESIVITHHVKRPGFTLVELLVVIVILGLLVAFLLPAIMGAIGAANLTRGHAEINELSLALEKFKDQFGIYPPSRIRLKENQRYDLTDAFDAHSFKYLRKIWPQIAIEPGTGTSATTFNWFDDGSTTSYELEGDECLVFFLGGIAQPQTGGIYATYGFSADPENPSGVPVTSTATSLSRVGPFYNFDAGRLYQRTATDGPIALAAAENDWDFGATDPRPTTKLPSYRALESEGPYAYFSSYEGRGYRPYDCELGLASNGDIPLAFFQMTWPNISTANSGSPPTVHASDCFAPNPLTETDHAPTGGEVVRPFNPNTYQIISPGEDGLFGRGGQFGASTGSSDPNGVDDLSNVAPGMTIGNFAAERNN</sequence>
<proteinExistence type="predicted"/>
<accession>A0A518AZY6</accession>
<evidence type="ECO:0000256" key="2">
    <source>
        <dbReference type="SAM" id="Phobius"/>
    </source>
</evidence>
<reference evidence="3 4" key="1">
    <citation type="submission" date="2019-02" db="EMBL/GenBank/DDBJ databases">
        <title>Deep-cultivation of Planctomycetes and their phenomic and genomic characterization uncovers novel biology.</title>
        <authorList>
            <person name="Wiegand S."/>
            <person name="Jogler M."/>
            <person name="Boedeker C."/>
            <person name="Pinto D."/>
            <person name="Vollmers J."/>
            <person name="Rivas-Marin E."/>
            <person name="Kohn T."/>
            <person name="Peeters S.H."/>
            <person name="Heuer A."/>
            <person name="Rast P."/>
            <person name="Oberbeckmann S."/>
            <person name="Bunk B."/>
            <person name="Jeske O."/>
            <person name="Meyerdierks A."/>
            <person name="Storesund J.E."/>
            <person name="Kallscheuer N."/>
            <person name="Luecker S."/>
            <person name="Lage O.M."/>
            <person name="Pohl T."/>
            <person name="Merkel B.J."/>
            <person name="Hornburger P."/>
            <person name="Mueller R.-W."/>
            <person name="Bruemmer F."/>
            <person name="Labrenz M."/>
            <person name="Spormann A.M."/>
            <person name="Op den Camp H."/>
            <person name="Overmann J."/>
            <person name="Amann R."/>
            <person name="Jetten M.S.M."/>
            <person name="Mascher T."/>
            <person name="Medema M.H."/>
            <person name="Devos D.P."/>
            <person name="Kaster A.-K."/>
            <person name="Ovreas L."/>
            <person name="Rohde M."/>
            <person name="Galperin M.Y."/>
            <person name="Jogler C."/>
        </authorList>
    </citation>
    <scope>NUCLEOTIDE SEQUENCE [LARGE SCALE GENOMIC DNA]</scope>
    <source>
        <strain evidence="3 4">Pan216</strain>
    </source>
</reference>
<keyword evidence="2" id="KW-1133">Transmembrane helix</keyword>
<dbReference type="EMBL" id="CP036279">
    <property type="protein sequence ID" value="QDU60297.1"/>
    <property type="molecule type" value="Genomic_DNA"/>
</dbReference>
<name>A0A518AZY6_9BACT</name>
<evidence type="ECO:0000313" key="3">
    <source>
        <dbReference type="EMBL" id="QDU60297.1"/>
    </source>
</evidence>
<dbReference type="SUPFAM" id="SSF54523">
    <property type="entry name" value="Pili subunits"/>
    <property type="match status" value="1"/>
</dbReference>
<dbReference type="Proteomes" id="UP000317093">
    <property type="component" value="Chromosome"/>
</dbReference>
<dbReference type="OrthoDB" id="209747at2"/>
<evidence type="ECO:0000256" key="1">
    <source>
        <dbReference type="SAM" id="MobiDB-lite"/>
    </source>
</evidence>
<dbReference type="Pfam" id="PF07963">
    <property type="entry name" value="N_methyl"/>
    <property type="match status" value="1"/>
</dbReference>
<keyword evidence="2" id="KW-0472">Membrane</keyword>
<dbReference type="PANTHER" id="PTHR30093">
    <property type="entry name" value="GENERAL SECRETION PATHWAY PROTEIN G"/>
    <property type="match status" value="1"/>
</dbReference>
<dbReference type="KEGG" id="knv:Pan216_11360"/>
<gene>
    <name evidence="3" type="primary">epsG</name>
    <name evidence="3" type="ORF">Pan216_11360</name>
</gene>
<organism evidence="3 4">
    <name type="scientific">Kolteria novifilia</name>
    <dbReference type="NCBI Taxonomy" id="2527975"/>
    <lineage>
        <taxon>Bacteria</taxon>
        <taxon>Pseudomonadati</taxon>
        <taxon>Planctomycetota</taxon>
        <taxon>Planctomycetia</taxon>
        <taxon>Kolteriales</taxon>
        <taxon>Kolteriaceae</taxon>
        <taxon>Kolteria</taxon>
    </lineage>
</organism>
<keyword evidence="4" id="KW-1185">Reference proteome</keyword>
<dbReference type="AlphaFoldDB" id="A0A518AZY6"/>
<keyword evidence="2" id="KW-0812">Transmembrane</keyword>
<evidence type="ECO:0000313" key="4">
    <source>
        <dbReference type="Proteomes" id="UP000317093"/>
    </source>
</evidence>
<protein>
    <submittedName>
        <fullName evidence="3">Type II secretion system protein G</fullName>
    </submittedName>
</protein>
<feature type="transmembrane region" description="Helical" evidence="2">
    <location>
        <begin position="29"/>
        <end position="51"/>
    </location>
</feature>
<dbReference type="NCBIfam" id="TIGR02532">
    <property type="entry name" value="IV_pilin_GFxxxE"/>
    <property type="match status" value="1"/>
</dbReference>
<dbReference type="Gene3D" id="3.30.700.10">
    <property type="entry name" value="Glycoprotein, Type 4 Pilin"/>
    <property type="match status" value="1"/>
</dbReference>
<feature type="region of interest" description="Disordered" evidence="1">
    <location>
        <begin position="336"/>
        <end position="357"/>
    </location>
</feature>
<dbReference type="InterPro" id="IPR012902">
    <property type="entry name" value="N_methyl_site"/>
</dbReference>